<proteinExistence type="predicted"/>
<dbReference type="AlphaFoldDB" id="A0A0A9FLZ3"/>
<evidence type="ECO:0000313" key="1">
    <source>
        <dbReference type="EMBL" id="JAE09308.1"/>
    </source>
</evidence>
<reference evidence="1" key="2">
    <citation type="journal article" date="2015" name="Data Brief">
        <title>Shoot transcriptome of the giant reed, Arundo donax.</title>
        <authorList>
            <person name="Barrero R.A."/>
            <person name="Guerrero F.D."/>
            <person name="Moolhuijzen P."/>
            <person name="Goolsby J.A."/>
            <person name="Tidwell J."/>
            <person name="Bellgard S.E."/>
            <person name="Bellgard M.I."/>
        </authorList>
    </citation>
    <scope>NUCLEOTIDE SEQUENCE</scope>
    <source>
        <tissue evidence="1">Shoot tissue taken approximately 20 cm above the soil surface</tissue>
    </source>
</reference>
<name>A0A0A9FLZ3_ARUDO</name>
<protein>
    <submittedName>
        <fullName evidence="1">Uncharacterized protein</fullName>
    </submittedName>
</protein>
<sequence>MMDDISTVLALSIWFVADVKVCL</sequence>
<reference evidence="1" key="1">
    <citation type="submission" date="2014-09" db="EMBL/GenBank/DDBJ databases">
        <authorList>
            <person name="Magalhaes I.L.F."/>
            <person name="Oliveira U."/>
            <person name="Santos F.R."/>
            <person name="Vidigal T.H.D.A."/>
            <person name="Brescovit A.D."/>
            <person name="Santos A.J."/>
        </authorList>
    </citation>
    <scope>NUCLEOTIDE SEQUENCE</scope>
    <source>
        <tissue evidence="1">Shoot tissue taken approximately 20 cm above the soil surface</tissue>
    </source>
</reference>
<organism evidence="1">
    <name type="scientific">Arundo donax</name>
    <name type="common">Giant reed</name>
    <name type="synonym">Donax arundinaceus</name>
    <dbReference type="NCBI Taxonomy" id="35708"/>
    <lineage>
        <taxon>Eukaryota</taxon>
        <taxon>Viridiplantae</taxon>
        <taxon>Streptophyta</taxon>
        <taxon>Embryophyta</taxon>
        <taxon>Tracheophyta</taxon>
        <taxon>Spermatophyta</taxon>
        <taxon>Magnoliopsida</taxon>
        <taxon>Liliopsida</taxon>
        <taxon>Poales</taxon>
        <taxon>Poaceae</taxon>
        <taxon>PACMAD clade</taxon>
        <taxon>Arundinoideae</taxon>
        <taxon>Arundineae</taxon>
        <taxon>Arundo</taxon>
    </lineage>
</organism>
<dbReference type="EMBL" id="GBRH01188588">
    <property type="protein sequence ID" value="JAE09308.1"/>
    <property type="molecule type" value="Transcribed_RNA"/>
</dbReference>
<accession>A0A0A9FLZ3</accession>